<reference evidence="1 2" key="1">
    <citation type="submission" date="2013-09" db="EMBL/GenBank/DDBJ databases">
        <title>Corchorus capsularis genome sequencing.</title>
        <authorList>
            <person name="Alam M."/>
            <person name="Haque M.S."/>
            <person name="Islam M.S."/>
            <person name="Emdad E.M."/>
            <person name="Islam M.M."/>
            <person name="Ahmed B."/>
            <person name="Halim A."/>
            <person name="Hossen Q.M.M."/>
            <person name="Hossain M.Z."/>
            <person name="Ahmed R."/>
            <person name="Khan M.M."/>
            <person name="Islam R."/>
            <person name="Rashid M.M."/>
            <person name="Khan S.A."/>
            <person name="Rahman M.S."/>
            <person name="Alam M."/>
        </authorList>
    </citation>
    <scope>NUCLEOTIDE SEQUENCE [LARGE SCALE GENOMIC DNA]</scope>
    <source>
        <strain evidence="2">cv. CVL-1</strain>
        <tissue evidence="1">Whole seedling</tissue>
    </source>
</reference>
<dbReference type="EMBL" id="AWWV01009233">
    <property type="protein sequence ID" value="OMO87288.1"/>
    <property type="molecule type" value="Genomic_DNA"/>
</dbReference>
<name>A0A1R3IXG9_COCAP</name>
<evidence type="ECO:0000313" key="2">
    <source>
        <dbReference type="Proteomes" id="UP000188268"/>
    </source>
</evidence>
<organism evidence="1 2">
    <name type="scientific">Corchorus capsularis</name>
    <name type="common">Jute</name>
    <dbReference type="NCBI Taxonomy" id="210143"/>
    <lineage>
        <taxon>Eukaryota</taxon>
        <taxon>Viridiplantae</taxon>
        <taxon>Streptophyta</taxon>
        <taxon>Embryophyta</taxon>
        <taxon>Tracheophyta</taxon>
        <taxon>Spermatophyta</taxon>
        <taxon>Magnoliopsida</taxon>
        <taxon>eudicotyledons</taxon>
        <taxon>Gunneridae</taxon>
        <taxon>Pentapetalae</taxon>
        <taxon>rosids</taxon>
        <taxon>malvids</taxon>
        <taxon>Malvales</taxon>
        <taxon>Malvaceae</taxon>
        <taxon>Grewioideae</taxon>
        <taxon>Apeibeae</taxon>
        <taxon>Corchorus</taxon>
    </lineage>
</organism>
<accession>A0A1R3IXG9</accession>
<sequence>GSNSAIRWRCSDASFTGSRRIGFLRSPNVST</sequence>
<gene>
    <name evidence="1" type="ORF">CCACVL1_09140</name>
</gene>
<keyword evidence="2" id="KW-1185">Reference proteome</keyword>
<evidence type="ECO:0000313" key="1">
    <source>
        <dbReference type="EMBL" id="OMO87288.1"/>
    </source>
</evidence>
<dbReference type="Proteomes" id="UP000188268">
    <property type="component" value="Unassembled WGS sequence"/>
</dbReference>
<dbReference type="Gramene" id="OMO87288">
    <property type="protein sequence ID" value="OMO87288"/>
    <property type="gene ID" value="CCACVL1_09140"/>
</dbReference>
<comment type="caution">
    <text evidence="1">The sequence shown here is derived from an EMBL/GenBank/DDBJ whole genome shotgun (WGS) entry which is preliminary data.</text>
</comment>
<feature type="non-terminal residue" evidence="1">
    <location>
        <position position="31"/>
    </location>
</feature>
<dbReference type="AlphaFoldDB" id="A0A1R3IXG9"/>
<feature type="non-terminal residue" evidence="1">
    <location>
        <position position="1"/>
    </location>
</feature>
<proteinExistence type="predicted"/>
<protein>
    <submittedName>
        <fullName evidence="1">Uncharacterized protein</fullName>
    </submittedName>
</protein>